<protein>
    <recommendedName>
        <fullName evidence="3">DUF3828 domain-containing protein</fullName>
    </recommendedName>
</protein>
<keyword evidence="5" id="KW-1185">Reference proteome</keyword>
<feature type="chain" id="PRO_5046175696" description="DUF3828 domain-containing protein" evidence="2">
    <location>
        <begin position="27"/>
        <end position="172"/>
    </location>
</feature>
<dbReference type="Gene3D" id="3.10.450.50">
    <property type="match status" value="1"/>
</dbReference>
<dbReference type="Pfam" id="PF12883">
    <property type="entry name" value="DUF3828"/>
    <property type="match status" value="1"/>
</dbReference>
<feature type="signal peptide" evidence="2">
    <location>
        <begin position="1"/>
        <end position="26"/>
    </location>
</feature>
<sequence>MKKLFSLAVSVLLLVSGLLCQHAALADSATPESTTRAFYAWYIKLQSDDSYPLLNNGIYTYVSKATVDALRSAWRHDRLPGDSDYFTKVQDCDEQDGSAHIATHRAVVRRDVAVVCVTFGSKDKTSVLVSLRKQGGTWRIIKVDDTPEAAGQDADSPGHLPVRDSVSPEVDR</sequence>
<name>A0ABM8UA10_9BURK</name>
<feature type="region of interest" description="Disordered" evidence="1">
    <location>
        <begin position="144"/>
        <end position="172"/>
    </location>
</feature>
<evidence type="ECO:0000313" key="5">
    <source>
        <dbReference type="Proteomes" id="UP000789752"/>
    </source>
</evidence>
<organism evidence="4 5">
    <name type="scientific">Paraburkholderia gardini</name>
    <dbReference type="NCBI Taxonomy" id="2823469"/>
    <lineage>
        <taxon>Bacteria</taxon>
        <taxon>Pseudomonadati</taxon>
        <taxon>Pseudomonadota</taxon>
        <taxon>Betaproteobacteria</taxon>
        <taxon>Burkholderiales</taxon>
        <taxon>Burkholderiaceae</taxon>
        <taxon>Paraburkholderia</taxon>
    </lineage>
</organism>
<dbReference type="InterPro" id="IPR024289">
    <property type="entry name" value="DUF3828"/>
</dbReference>
<comment type="caution">
    <text evidence="4">The sequence shown here is derived from an EMBL/GenBank/DDBJ whole genome shotgun (WGS) entry which is preliminary data.</text>
</comment>
<dbReference type="EMBL" id="CAJQYY010000036">
    <property type="protein sequence ID" value="CAG4921127.1"/>
    <property type="molecule type" value="Genomic_DNA"/>
</dbReference>
<evidence type="ECO:0000259" key="3">
    <source>
        <dbReference type="Pfam" id="PF12883"/>
    </source>
</evidence>
<evidence type="ECO:0000256" key="2">
    <source>
        <dbReference type="SAM" id="SignalP"/>
    </source>
</evidence>
<evidence type="ECO:0000313" key="4">
    <source>
        <dbReference type="EMBL" id="CAG4921127.1"/>
    </source>
</evidence>
<dbReference type="RefSeq" id="WP_228983078.1">
    <property type="nucleotide sequence ID" value="NZ_CAJQYY010000036.1"/>
</dbReference>
<reference evidence="4 5" key="1">
    <citation type="submission" date="2021-04" db="EMBL/GenBank/DDBJ databases">
        <authorList>
            <person name="Vanwijnsberghe S."/>
        </authorList>
    </citation>
    <scope>NUCLEOTIDE SEQUENCE [LARGE SCALE GENOMIC DNA]</scope>
    <source>
        <strain evidence="4 5">LMG 32171</strain>
    </source>
</reference>
<proteinExistence type="predicted"/>
<keyword evidence="2" id="KW-0732">Signal</keyword>
<evidence type="ECO:0000256" key="1">
    <source>
        <dbReference type="SAM" id="MobiDB-lite"/>
    </source>
</evidence>
<feature type="domain" description="DUF3828" evidence="3">
    <location>
        <begin position="31"/>
        <end position="145"/>
    </location>
</feature>
<gene>
    <name evidence="4" type="ORF">R54767_04781</name>
</gene>
<dbReference type="Proteomes" id="UP000789752">
    <property type="component" value="Unassembled WGS sequence"/>
</dbReference>
<accession>A0ABM8UA10</accession>